<comment type="similarity">
    <text evidence="1">Belongs to the aldehyde dehydrogenase family.</text>
</comment>
<organism evidence="4 5">
    <name type="scientific">Virgisporangium aurantiacum</name>
    <dbReference type="NCBI Taxonomy" id="175570"/>
    <lineage>
        <taxon>Bacteria</taxon>
        <taxon>Bacillati</taxon>
        <taxon>Actinomycetota</taxon>
        <taxon>Actinomycetes</taxon>
        <taxon>Micromonosporales</taxon>
        <taxon>Micromonosporaceae</taxon>
        <taxon>Virgisporangium</taxon>
    </lineage>
</organism>
<dbReference type="PANTHER" id="PTHR43353:SF5">
    <property type="entry name" value="SUCCINATE-SEMIALDEHYDE DEHYDROGENASE, MITOCHONDRIAL"/>
    <property type="match status" value="1"/>
</dbReference>
<dbReference type="CDD" id="cd07103">
    <property type="entry name" value="ALDH_F5_SSADH_GabD"/>
    <property type="match status" value="1"/>
</dbReference>
<evidence type="ECO:0000259" key="3">
    <source>
        <dbReference type="Pfam" id="PF00171"/>
    </source>
</evidence>
<dbReference type="FunFam" id="3.40.309.10:FF:000009">
    <property type="entry name" value="Aldehyde dehydrogenase A"/>
    <property type="match status" value="1"/>
</dbReference>
<proteinExistence type="inferred from homology"/>
<keyword evidence="2" id="KW-0560">Oxidoreductase</keyword>
<evidence type="ECO:0000313" key="4">
    <source>
        <dbReference type="EMBL" id="GIJ63193.1"/>
    </source>
</evidence>
<dbReference type="InterPro" id="IPR016163">
    <property type="entry name" value="Ald_DH_C"/>
</dbReference>
<name>A0A8J4E6I3_9ACTN</name>
<feature type="domain" description="Aldehyde dehydrogenase" evidence="3">
    <location>
        <begin position="17"/>
        <end position="474"/>
    </location>
</feature>
<dbReference type="PANTHER" id="PTHR43353">
    <property type="entry name" value="SUCCINATE-SEMIALDEHYDE DEHYDROGENASE, MITOCHONDRIAL"/>
    <property type="match status" value="1"/>
</dbReference>
<dbReference type="SUPFAM" id="SSF53720">
    <property type="entry name" value="ALDH-like"/>
    <property type="match status" value="1"/>
</dbReference>
<dbReference type="InterPro" id="IPR050740">
    <property type="entry name" value="Aldehyde_DH_Superfamily"/>
</dbReference>
<dbReference type="Gene3D" id="3.40.605.10">
    <property type="entry name" value="Aldehyde Dehydrogenase, Chain A, domain 1"/>
    <property type="match status" value="1"/>
</dbReference>
<dbReference type="InterPro" id="IPR015590">
    <property type="entry name" value="Aldehyde_DH_dom"/>
</dbReference>
<dbReference type="Gene3D" id="3.40.309.10">
    <property type="entry name" value="Aldehyde Dehydrogenase, Chain A, domain 2"/>
    <property type="match status" value="1"/>
</dbReference>
<dbReference type="InterPro" id="IPR016161">
    <property type="entry name" value="Ald_DH/histidinol_DH"/>
</dbReference>
<dbReference type="AlphaFoldDB" id="A0A8J4E6I3"/>
<evidence type="ECO:0000313" key="5">
    <source>
        <dbReference type="Proteomes" id="UP000612585"/>
    </source>
</evidence>
<protein>
    <submittedName>
        <fullName evidence="4">NAD-dependent succinate-semialdehyde dehydrogenase</fullName>
    </submittedName>
</protein>
<dbReference type="Proteomes" id="UP000612585">
    <property type="component" value="Unassembled WGS sequence"/>
</dbReference>
<dbReference type="GO" id="GO:0009450">
    <property type="term" value="P:gamma-aminobutyric acid catabolic process"/>
    <property type="evidence" value="ECO:0007669"/>
    <property type="project" value="TreeGrafter"/>
</dbReference>
<gene>
    <name evidence="4" type="ORF">Vau01_107090</name>
</gene>
<dbReference type="Pfam" id="PF00171">
    <property type="entry name" value="Aldedh"/>
    <property type="match status" value="1"/>
</dbReference>
<reference evidence="4" key="1">
    <citation type="submission" date="2021-01" db="EMBL/GenBank/DDBJ databases">
        <title>Whole genome shotgun sequence of Virgisporangium aurantiacum NBRC 16421.</title>
        <authorList>
            <person name="Komaki H."/>
            <person name="Tamura T."/>
        </authorList>
    </citation>
    <scope>NUCLEOTIDE SEQUENCE</scope>
    <source>
        <strain evidence="4">NBRC 16421</strain>
    </source>
</reference>
<sequence length="478" mass="49723">MTDGYPDDLALFVAGSWVAGGDRATRPVLNPASGAVLAPLPLAGPADLDAAVTGAVATFPAWRATPPLERSAVLRGAAALLRERARAVATAATLEQGKVRAEMDAEVRLAADILDWYAEEGRRAYGRVLGPQAGTRRSVVHEPVGVVAAFAPWNFPVVNPVRKIAPALAAGCTVVVKPAEEAPASALAVARALHDAGLPAGTLSVVFGEPAEVSARWLAEPAVRKVSFTGSVAVGKHLMRLAAVTMKRTTMELGGHAPVIVLPDADIDVAAAYSVGAKFFNAGQACVSPTRFLVHRDVYDRFVDAFVDRARILVLDDGLAEKVDMGPLAHARRPAAMEGFVADAVAAGARALAGGRAVDRPGFFWEPTVLVDVPTSARVRNEEPFGPIAVINRVDDLDAAIAEANRLPFGLAAYAFTDSAAAIRRIAGEVEAGMLGVNTYSIATPDAPFGGVKESGHGSEEGIEGMAGHLVTKAIHEA</sequence>
<accession>A0A8J4E6I3</accession>
<dbReference type="RefSeq" id="WP_204009265.1">
    <property type="nucleotide sequence ID" value="NZ_BOPG01000089.1"/>
</dbReference>
<evidence type="ECO:0000256" key="2">
    <source>
        <dbReference type="ARBA" id="ARBA00023002"/>
    </source>
</evidence>
<dbReference type="InterPro" id="IPR016162">
    <property type="entry name" value="Ald_DH_N"/>
</dbReference>
<keyword evidence="5" id="KW-1185">Reference proteome</keyword>
<evidence type="ECO:0000256" key="1">
    <source>
        <dbReference type="ARBA" id="ARBA00009986"/>
    </source>
</evidence>
<comment type="caution">
    <text evidence="4">The sequence shown here is derived from an EMBL/GenBank/DDBJ whole genome shotgun (WGS) entry which is preliminary data.</text>
</comment>
<dbReference type="FunFam" id="3.40.605.10:FF:000007">
    <property type="entry name" value="NAD/NADP-dependent betaine aldehyde dehydrogenase"/>
    <property type="match status" value="1"/>
</dbReference>
<dbReference type="GO" id="GO:0004777">
    <property type="term" value="F:succinate-semialdehyde dehydrogenase (NAD+) activity"/>
    <property type="evidence" value="ECO:0007669"/>
    <property type="project" value="TreeGrafter"/>
</dbReference>
<dbReference type="EMBL" id="BOPG01000089">
    <property type="protein sequence ID" value="GIJ63193.1"/>
    <property type="molecule type" value="Genomic_DNA"/>
</dbReference>